<dbReference type="InterPro" id="IPR023405">
    <property type="entry name" value="Topo_IA_core_domain"/>
</dbReference>
<dbReference type="InterPro" id="IPR028612">
    <property type="entry name" value="Topoisom_1_IA"/>
</dbReference>
<keyword evidence="8" id="KW-0460">Magnesium</keyword>
<comment type="caution">
    <text evidence="16">The sequence shown here is derived from an EMBL/GenBank/DDBJ whole genome shotgun (WGS) entry which is preliminary data.</text>
</comment>
<evidence type="ECO:0000259" key="14">
    <source>
        <dbReference type="PROSITE" id="PS52039"/>
    </source>
</evidence>
<dbReference type="InterPro" id="IPR013825">
    <property type="entry name" value="Topo_IA_cen_sub2"/>
</dbReference>
<feature type="site" description="Interaction with DNA" evidence="12">
    <location>
        <position position="48"/>
    </location>
</feature>
<proteinExistence type="inferred from homology"/>
<dbReference type="GO" id="GO:0008270">
    <property type="term" value="F:zinc ion binding"/>
    <property type="evidence" value="ECO:0007669"/>
    <property type="project" value="UniProtKB-KW"/>
</dbReference>
<dbReference type="InterPro" id="IPR013826">
    <property type="entry name" value="Topo_IA_cen_sub3"/>
</dbReference>
<dbReference type="PANTHER" id="PTHR11390">
    <property type="entry name" value="PROKARYOTIC DNA TOPOISOMERASE"/>
    <property type="match status" value="1"/>
</dbReference>
<evidence type="ECO:0000256" key="3">
    <source>
        <dbReference type="ARBA" id="ARBA00009446"/>
    </source>
</evidence>
<dbReference type="FunFam" id="1.10.290.10:FF:000003">
    <property type="entry name" value="DNA topoisomerase"/>
    <property type="match status" value="1"/>
</dbReference>
<dbReference type="EMBL" id="DTPI01000008">
    <property type="protein sequence ID" value="HGE65762.1"/>
    <property type="molecule type" value="Genomic_DNA"/>
</dbReference>
<dbReference type="GO" id="GO:0006281">
    <property type="term" value="P:DNA repair"/>
    <property type="evidence" value="ECO:0007669"/>
    <property type="project" value="TreeGrafter"/>
</dbReference>
<dbReference type="InterPro" id="IPR013497">
    <property type="entry name" value="Topo_IA_cen"/>
</dbReference>
<evidence type="ECO:0000313" key="16">
    <source>
        <dbReference type="EMBL" id="HGU59035.1"/>
    </source>
</evidence>
<comment type="cofactor">
    <cofactor evidence="2">
        <name>Mg(2+)</name>
        <dbReference type="ChEBI" id="CHEBI:18420"/>
    </cofactor>
</comment>
<dbReference type="InterPro" id="IPR003601">
    <property type="entry name" value="Topo_IA_2"/>
</dbReference>
<sequence>MWLILAEKDNAARRIAQILFKDVRIKKINNVNVYFSSNGAAVLGLKGHIVELDFPQEYRNWSKVPFKSLLKAKLIRKIKEKNIIETLKLLSKDVKHVTIATDYDREGELIGFEALEILRKENPKITFDRARFSALTPSEIKKAFNNRTQINYNLAKAAETRQIIDLIWGAVLTRLISLSSGRMGKEFLSVGRVQTPTLRFIVEREREIKEFAPKPYWEITVDFKDFKAKHVKRFTDKKEAEESLKRIGNYGIVKRFREKKLIEKKPIPFNTTEFLREAAKFMLPDKAMSIAEELYMEGLISYPRTDNTVYPESIDLKSIVEQFLNSEFRREAQIALSDMNPSRGKKETKDHPPIHPVGVAKSSELSKEKWLIYELIVRRFLATLSPDAIWIIKSAEIESNGELFRAIGKKIVQRGWRDVYIYSKIEEEHLPKLEEGQKLKIISKKLHEKKTKPPSRFSASTLIKLMERYGLGTKSTRHEILRKLYSRGYVWGNPLKPTEIAFAVIDALKKEAELITLPDMTSKLEEDMNLIEEGKLDQRKVIEESLRFLEEILDKINEEELSKTLKKGIKKDKIIGTCPNCGGDLLIKKAKGRFIGCSNYPKCYYSLPIPQKGRLSVTDKKCERHGIKILKIKSWSFCPLCYVNR</sequence>
<dbReference type="Pfam" id="PF01751">
    <property type="entry name" value="Toprim"/>
    <property type="match status" value="1"/>
</dbReference>
<dbReference type="PROSITE" id="PS52039">
    <property type="entry name" value="TOPO_IA_2"/>
    <property type="match status" value="1"/>
</dbReference>
<evidence type="ECO:0000256" key="4">
    <source>
        <dbReference type="ARBA" id="ARBA00022723"/>
    </source>
</evidence>
<feature type="active site" description="O-(5'-phospho-DNA)-tyrosine intermediate" evidence="12">
    <location>
        <position position="302"/>
    </location>
</feature>
<dbReference type="InterPro" id="IPR000380">
    <property type="entry name" value="Topo_IA"/>
</dbReference>
<evidence type="ECO:0000256" key="6">
    <source>
        <dbReference type="ARBA" id="ARBA00022771"/>
    </source>
</evidence>
<keyword evidence="7" id="KW-0862">Zinc</keyword>
<dbReference type="Gene3D" id="3.40.50.140">
    <property type="match status" value="1"/>
</dbReference>
<dbReference type="AlphaFoldDB" id="A0A7C4W2T1"/>
<evidence type="ECO:0000256" key="12">
    <source>
        <dbReference type="HAMAP-Rule" id="MF_00952"/>
    </source>
</evidence>
<evidence type="ECO:0000259" key="13">
    <source>
        <dbReference type="PROSITE" id="PS50880"/>
    </source>
</evidence>
<accession>A0A7C4W2T1</accession>
<dbReference type="Gene3D" id="2.70.20.10">
    <property type="entry name" value="Topoisomerase I, domain 3"/>
    <property type="match status" value="1"/>
</dbReference>
<evidence type="ECO:0000256" key="11">
    <source>
        <dbReference type="ARBA" id="ARBA00023235"/>
    </source>
</evidence>
<feature type="site" description="Interaction with DNA" evidence="12">
    <location>
        <position position="487"/>
    </location>
</feature>
<dbReference type="GO" id="GO:0006265">
    <property type="term" value="P:DNA topological change"/>
    <property type="evidence" value="ECO:0007669"/>
    <property type="project" value="UniProtKB-UniRule"/>
</dbReference>
<dbReference type="SUPFAM" id="SSF56712">
    <property type="entry name" value="Prokaryotic type I DNA topoisomerase"/>
    <property type="match status" value="1"/>
</dbReference>
<evidence type="ECO:0000313" key="15">
    <source>
        <dbReference type="EMBL" id="HGE65762.1"/>
    </source>
</evidence>
<dbReference type="GO" id="GO:0003677">
    <property type="term" value="F:DNA binding"/>
    <property type="evidence" value="ECO:0007669"/>
    <property type="project" value="UniProtKB-KW"/>
</dbReference>
<dbReference type="InterPro" id="IPR034144">
    <property type="entry name" value="TOPRIM_TopoIII"/>
</dbReference>
<evidence type="ECO:0000256" key="7">
    <source>
        <dbReference type="ARBA" id="ARBA00022833"/>
    </source>
</evidence>
<comment type="function">
    <text evidence="12">Releases the supercoiling and torsional tension of DNA, which is introduced during the DNA replication and transcription, by transiently cleaving and rejoining one strand of the DNA duplex. Introduces a single-strand break via transesterification at a target site in duplex DNA. The scissile phosphodiester is attacked by the catalytic tyrosine of the enzyme, resulting in the formation of a DNA-(5'-phosphotyrosyl)-enzyme intermediate and the expulsion of a 3'-OH DNA strand. The free DNA strand then undergoes passage around the unbroken strand, thus removing DNA supercoils. Finally, in the religation step, the DNA 3'-OH attacks the covalent intermediate to expel the active-site tyrosine and restore the DNA phosphodiester backbone.</text>
</comment>
<dbReference type="InterPro" id="IPR005739">
    <property type="entry name" value="TopoI_arch"/>
</dbReference>
<feature type="domain" description="Toprim" evidence="13">
    <location>
        <begin position="1"/>
        <end position="133"/>
    </location>
</feature>
<keyword evidence="11 12" id="KW-0413">Isomerase</keyword>
<dbReference type="Pfam" id="PF01396">
    <property type="entry name" value="Zn_ribbon_Top1"/>
    <property type="match status" value="1"/>
</dbReference>
<comment type="caution">
    <text evidence="12">Lacks conserved residue(s) required for the propagation of feature annotation.</text>
</comment>
<dbReference type="SUPFAM" id="SSF57783">
    <property type="entry name" value="Zinc beta-ribbon"/>
    <property type="match status" value="1"/>
</dbReference>
<dbReference type="InterPro" id="IPR003602">
    <property type="entry name" value="Topo_IA_DNA-bd_dom"/>
</dbReference>
<dbReference type="Gene3D" id="1.10.460.10">
    <property type="entry name" value="Topoisomerase I, domain 2"/>
    <property type="match status" value="1"/>
</dbReference>
<comment type="similarity">
    <text evidence="3 12">Belongs to the type IA topoisomerase family.</text>
</comment>
<gene>
    <name evidence="12" type="primary">topA</name>
    <name evidence="16" type="ORF">ENT89_02320</name>
    <name evidence="15" type="ORF">ENX77_01320</name>
</gene>
<evidence type="ECO:0000256" key="5">
    <source>
        <dbReference type="ARBA" id="ARBA00022737"/>
    </source>
</evidence>
<dbReference type="SMART" id="SM00436">
    <property type="entry name" value="TOP1Bc"/>
    <property type="match status" value="1"/>
</dbReference>
<dbReference type="PANTHER" id="PTHR11390:SF26">
    <property type="entry name" value="DNA TOPOISOMERASE 1"/>
    <property type="match status" value="1"/>
</dbReference>
<evidence type="ECO:0000256" key="8">
    <source>
        <dbReference type="ARBA" id="ARBA00022842"/>
    </source>
</evidence>
<dbReference type="PROSITE" id="PS50880">
    <property type="entry name" value="TOPRIM"/>
    <property type="match status" value="1"/>
</dbReference>
<dbReference type="GO" id="GO:0003917">
    <property type="term" value="F:DNA topoisomerase type I (single strand cut, ATP-independent) activity"/>
    <property type="evidence" value="ECO:0007669"/>
    <property type="project" value="UniProtKB-UniRule"/>
</dbReference>
<feature type="region of interest" description="Interaction with DNA" evidence="12">
    <location>
        <begin position="189"/>
        <end position="194"/>
    </location>
</feature>
<dbReference type="SMART" id="SM00493">
    <property type="entry name" value="TOPRIM"/>
    <property type="match status" value="1"/>
</dbReference>
<feature type="site" description="Interaction with DNA" evidence="12">
    <location>
        <position position="161"/>
    </location>
</feature>
<keyword evidence="4" id="KW-0479">Metal-binding</keyword>
<evidence type="ECO:0000256" key="9">
    <source>
        <dbReference type="ARBA" id="ARBA00023029"/>
    </source>
</evidence>
<dbReference type="Pfam" id="PF01131">
    <property type="entry name" value="Topoisom_bac"/>
    <property type="match status" value="1"/>
</dbReference>
<evidence type="ECO:0000256" key="2">
    <source>
        <dbReference type="ARBA" id="ARBA00001946"/>
    </source>
</evidence>
<dbReference type="SMART" id="SM00437">
    <property type="entry name" value="TOP1Ac"/>
    <property type="match status" value="1"/>
</dbReference>
<dbReference type="InterPro" id="IPR023406">
    <property type="entry name" value="Topo_IA_AS"/>
</dbReference>
<evidence type="ECO:0000256" key="1">
    <source>
        <dbReference type="ARBA" id="ARBA00000213"/>
    </source>
</evidence>
<keyword evidence="9 12" id="KW-0799">Topoisomerase</keyword>
<dbReference type="HAMAP" id="MF_00952">
    <property type="entry name" value="Topoisom_1_prok"/>
    <property type="match status" value="1"/>
</dbReference>
<reference evidence="16" key="1">
    <citation type="journal article" date="2020" name="mSystems">
        <title>Genome- and Community-Level Interaction Insights into Carbon Utilization and Element Cycling Functions of Hydrothermarchaeota in Hydrothermal Sediment.</title>
        <authorList>
            <person name="Zhou Z."/>
            <person name="Liu Y."/>
            <person name="Xu W."/>
            <person name="Pan J."/>
            <person name="Luo Z.H."/>
            <person name="Li M."/>
        </authorList>
    </citation>
    <scope>NUCLEOTIDE SEQUENCE [LARGE SCALE GENOMIC DNA]</scope>
    <source>
        <strain evidence="16">SpSt-62</strain>
        <strain evidence="15">SpSt-97</strain>
    </source>
</reference>
<evidence type="ECO:0000256" key="10">
    <source>
        <dbReference type="ARBA" id="ARBA00023125"/>
    </source>
</evidence>
<dbReference type="NCBIfam" id="TIGR01057">
    <property type="entry name" value="topA_arch"/>
    <property type="match status" value="1"/>
</dbReference>
<dbReference type="EMBL" id="DTAK01000013">
    <property type="protein sequence ID" value="HGU59035.1"/>
    <property type="molecule type" value="Genomic_DNA"/>
</dbReference>
<protein>
    <recommendedName>
        <fullName evidence="12">DNA topoisomerase 1</fullName>
        <ecNumber evidence="12">5.6.2.1</ecNumber>
    </recommendedName>
    <alternativeName>
        <fullName evidence="12">DNA topoisomerase I</fullName>
    </alternativeName>
</protein>
<organism evidence="16">
    <name type="scientific">Geoglobus ahangari</name>
    <dbReference type="NCBI Taxonomy" id="113653"/>
    <lineage>
        <taxon>Archaea</taxon>
        <taxon>Methanobacteriati</taxon>
        <taxon>Methanobacteriota</taxon>
        <taxon>Archaeoglobi</taxon>
        <taxon>Archaeoglobales</taxon>
        <taxon>Archaeoglobaceae</taxon>
        <taxon>Geoglobus</taxon>
    </lineage>
</organism>
<dbReference type="InterPro" id="IPR013498">
    <property type="entry name" value="Topo_IA_Znf"/>
</dbReference>
<dbReference type="InterPro" id="IPR013824">
    <property type="entry name" value="Topo_IA_cen_sub1"/>
</dbReference>
<dbReference type="Gene3D" id="1.10.290.10">
    <property type="entry name" value="Topoisomerase I, domain 4"/>
    <property type="match status" value="1"/>
</dbReference>
<keyword evidence="6" id="KW-0863">Zinc-finger</keyword>
<feature type="site" description="Interaction with DNA" evidence="12">
    <location>
        <position position="304"/>
    </location>
</feature>
<dbReference type="InterPro" id="IPR006171">
    <property type="entry name" value="TOPRIM_dom"/>
</dbReference>
<dbReference type="NCBIfam" id="NF005555">
    <property type="entry name" value="PRK07220.1"/>
    <property type="match status" value="1"/>
</dbReference>
<dbReference type="GO" id="GO:0006310">
    <property type="term" value="P:DNA recombination"/>
    <property type="evidence" value="ECO:0007669"/>
    <property type="project" value="TreeGrafter"/>
</dbReference>
<keyword evidence="10 12" id="KW-0238">DNA-binding</keyword>
<dbReference type="CDD" id="cd00186">
    <property type="entry name" value="TOP1Ac"/>
    <property type="match status" value="1"/>
</dbReference>
<dbReference type="Gene3D" id="3.30.65.10">
    <property type="entry name" value="Bacterial Topoisomerase I, domain 1"/>
    <property type="match status" value="1"/>
</dbReference>
<name>A0A7C4W2T1_9EURY</name>
<comment type="catalytic activity">
    <reaction evidence="1 12">
        <text>ATP-independent breakage of single-stranded DNA, followed by passage and rejoining.</text>
        <dbReference type="EC" id="5.6.2.1"/>
    </reaction>
</comment>
<feature type="site" description="Interaction with DNA" evidence="12">
    <location>
        <position position="165"/>
    </location>
</feature>
<keyword evidence="5" id="KW-0677">Repeat</keyword>
<dbReference type="PROSITE" id="PS00396">
    <property type="entry name" value="TOPO_IA_1"/>
    <property type="match status" value="1"/>
</dbReference>
<dbReference type="EC" id="5.6.2.1" evidence="12"/>
<dbReference type="CDD" id="cd03362">
    <property type="entry name" value="TOPRIM_TopoIA_TopoIII"/>
    <property type="match status" value="1"/>
</dbReference>
<dbReference type="PRINTS" id="PR00417">
    <property type="entry name" value="PRTPISMRASEI"/>
</dbReference>
<feature type="domain" description="Topo IA-type catalytic" evidence="14">
    <location>
        <begin position="151"/>
        <end position="553"/>
    </location>
</feature>
<dbReference type="GO" id="GO:0005694">
    <property type="term" value="C:chromosome"/>
    <property type="evidence" value="ECO:0007669"/>
    <property type="project" value="InterPro"/>
</dbReference>
<comment type="subunit">
    <text evidence="12">Monomer.</text>
</comment>